<dbReference type="Proteomes" id="UP001595629">
    <property type="component" value="Unassembled WGS sequence"/>
</dbReference>
<reference evidence="3" key="1">
    <citation type="journal article" date="2019" name="Int. J. Syst. Evol. Microbiol.">
        <title>The Global Catalogue of Microorganisms (GCM) 10K type strain sequencing project: providing services to taxonomists for standard genome sequencing and annotation.</title>
        <authorList>
            <consortium name="The Broad Institute Genomics Platform"/>
            <consortium name="The Broad Institute Genome Sequencing Center for Infectious Disease"/>
            <person name="Wu L."/>
            <person name="Ma J."/>
        </authorList>
    </citation>
    <scope>NUCLEOTIDE SEQUENCE [LARGE SCALE GENOMIC DNA]</scope>
    <source>
        <strain evidence="3">KCTC 42911</strain>
    </source>
</reference>
<proteinExistence type="predicted"/>
<feature type="domain" description="DUF1638" evidence="1">
    <location>
        <begin position="54"/>
        <end position="211"/>
    </location>
</feature>
<sequence>MTDPAPPDDQSLTTSGTTISDGRGRILLIACGALAREILDLRTRNGWTHIDLRCLPAILHNHPERIPAAVEEIVTRHRAEYDAIHVVYADCGTGGLLEQACERLGVDMVRGPHCYSFFEGNDLFASRAEDETTAFYLTDFLARQFDAFVWKPLGLDRHPQLREMYFGNYEKLVYLAQTDDPALTARARDCADKLGLAFERRATAYGDLETTLTSWARVTSPR</sequence>
<evidence type="ECO:0000313" key="3">
    <source>
        <dbReference type="Proteomes" id="UP001595629"/>
    </source>
</evidence>
<name>A0ABV7TN23_9RHOB</name>
<dbReference type="InterPro" id="IPR012437">
    <property type="entry name" value="DUF1638"/>
</dbReference>
<dbReference type="RefSeq" id="WP_386737940.1">
    <property type="nucleotide sequence ID" value="NZ_JBHRXI010000049.1"/>
</dbReference>
<dbReference type="Pfam" id="PF07796">
    <property type="entry name" value="DUF1638"/>
    <property type="match status" value="1"/>
</dbReference>
<evidence type="ECO:0000313" key="2">
    <source>
        <dbReference type="EMBL" id="MFC3616626.1"/>
    </source>
</evidence>
<evidence type="ECO:0000259" key="1">
    <source>
        <dbReference type="Pfam" id="PF07796"/>
    </source>
</evidence>
<keyword evidence="3" id="KW-1185">Reference proteome</keyword>
<protein>
    <submittedName>
        <fullName evidence="2">DUF1638 domain-containing protein</fullName>
    </submittedName>
</protein>
<accession>A0ABV7TN23</accession>
<comment type="caution">
    <text evidence="2">The sequence shown here is derived from an EMBL/GenBank/DDBJ whole genome shotgun (WGS) entry which is preliminary data.</text>
</comment>
<organism evidence="2 3">
    <name type="scientific">Lutimaribacter marinistellae</name>
    <dbReference type="NCBI Taxonomy" id="1820329"/>
    <lineage>
        <taxon>Bacteria</taxon>
        <taxon>Pseudomonadati</taxon>
        <taxon>Pseudomonadota</taxon>
        <taxon>Alphaproteobacteria</taxon>
        <taxon>Rhodobacterales</taxon>
        <taxon>Roseobacteraceae</taxon>
        <taxon>Lutimaribacter</taxon>
    </lineage>
</organism>
<dbReference type="EMBL" id="JBHRXI010000049">
    <property type="protein sequence ID" value="MFC3616626.1"/>
    <property type="molecule type" value="Genomic_DNA"/>
</dbReference>
<gene>
    <name evidence="2" type="ORF">ACFORG_23030</name>
</gene>